<dbReference type="EMBL" id="AZHX01000513">
    <property type="protein sequence ID" value="ETX07168.1"/>
    <property type="molecule type" value="Genomic_DNA"/>
</dbReference>
<accession>W4MAD7</accession>
<evidence type="ECO:0000313" key="2">
    <source>
        <dbReference type="Proteomes" id="UP000019140"/>
    </source>
</evidence>
<name>W4MAD7_9BACT</name>
<reference evidence="1 2" key="1">
    <citation type="journal article" date="2014" name="Nature">
        <title>An environmental bacterial taxon with a large and distinct metabolic repertoire.</title>
        <authorList>
            <person name="Wilson M.C."/>
            <person name="Mori T."/>
            <person name="Ruckert C."/>
            <person name="Uria A.R."/>
            <person name="Helf M.J."/>
            <person name="Takada K."/>
            <person name="Gernert C."/>
            <person name="Steffens U.A."/>
            <person name="Heycke N."/>
            <person name="Schmitt S."/>
            <person name="Rinke C."/>
            <person name="Helfrich E.J."/>
            <person name="Brachmann A.O."/>
            <person name="Gurgui C."/>
            <person name="Wakimoto T."/>
            <person name="Kracht M."/>
            <person name="Crusemann M."/>
            <person name="Hentschel U."/>
            <person name="Abe I."/>
            <person name="Matsunaga S."/>
            <person name="Kalinowski J."/>
            <person name="Takeyama H."/>
            <person name="Piel J."/>
        </authorList>
    </citation>
    <scope>NUCLEOTIDE SEQUENCE [LARGE SCALE GENOMIC DNA]</scope>
    <source>
        <strain evidence="2">TSY2</strain>
    </source>
</reference>
<dbReference type="AlphaFoldDB" id="W4MAD7"/>
<organism evidence="1 2">
    <name type="scientific">Candidatus Entotheonella gemina</name>
    <dbReference type="NCBI Taxonomy" id="1429439"/>
    <lineage>
        <taxon>Bacteria</taxon>
        <taxon>Pseudomonadati</taxon>
        <taxon>Nitrospinota/Tectimicrobiota group</taxon>
        <taxon>Candidatus Tectimicrobiota</taxon>
        <taxon>Candidatus Entotheonellia</taxon>
        <taxon>Candidatus Entotheonellales</taxon>
        <taxon>Candidatus Entotheonellaceae</taxon>
        <taxon>Candidatus Entotheonella</taxon>
    </lineage>
</organism>
<dbReference type="HOGENOM" id="CLU_2192206_0_0_7"/>
<dbReference type="Gene3D" id="3.30.2310.20">
    <property type="entry name" value="RelE-like"/>
    <property type="match status" value="1"/>
</dbReference>
<protein>
    <submittedName>
        <fullName evidence="1">Uncharacterized protein</fullName>
    </submittedName>
</protein>
<sequence>MATPRSHRCARDDVEKIWLNIEYSEHNIDAADPYVEQFEERSQTYAENPELGLAEPKVLSRLERALDIEFSPGISIRSFLTEITAVSTFPTMRIIDVRRDRERALEEE</sequence>
<dbReference type="InterPro" id="IPR035093">
    <property type="entry name" value="RelE/ParE_toxin_dom_sf"/>
</dbReference>
<comment type="caution">
    <text evidence="1">The sequence shown here is derived from an EMBL/GenBank/DDBJ whole genome shotgun (WGS) entry which is preliminary data.</text>
</comment>
<proteinExistence type="predicted"/>
<keyword evidence="2" id="KW-1185">Reference proteome</keyword>
<dbReference type="Proteomes" id="UP000019140">
    <property type="component" value="Unassembled WGS sequence"/>
</dbReference>
<gene>
    <name evidence="1" type="ORF">ETSY2_12785</name>
</gene>
<evidence type="ECO:0000313" key="1">
    <source>
        <dbReference type="EMBL" id="ETX07168.1"/>
    </source>
</evidence>